<protein>
    <submittedName>
        <fullName evidence="9">Tripartite ATP-independent transporter DctM subunit</fullName>
    </submittedName>
</protein>
<keyword evidence="10" id="KW-1185">Reference proteome</keyword>
<comment type="caution">
    <text evidence="9">The sequence shown here is derived from an EMBL/GenBank/DDBJ whole genome shotgun (WGS) entry which is preliminary data.</text>
</comment>
<evidence type="ECO:0000256" key="7">
    <source>
        <dbReference type="SAM" id="Phobius"/>
    </source>
</evidence>
<feature type="transmembrane region" description="Helical" evidence="7">
    <location>
        <begin position="55"/>
        <end position="76"/>
    </location>
</feature>
<dbReference type="InterPro" id="IPR004681">
    <property type="entry name" value="TRAP_DctM"/>
</dbReference>
<accession>A0A3N5B9U3</accession>
<name>A0A3N5B9U3_9BACI</name>
<organism evidence="9 10">
    <name type="scientific">Aquisalibacillus elongatus</name>
    <dbReference type="NCBI Taxonomy" id="485577"/>
    <lineage>
        <taxon>Bacteria</taxon>
        <taxon>Bacillati</taxon>
        <taxon>Bacillota</taxon>
        <taxon>Bacilli</taxon>
        <taxon>Bacillales</taxon>
        <taxon>Bacillaceae</taxon>
        <taxon>Aquisalibacillus</taxon>
    </lineage>
</organism>
<feature type="transmembrane region" description="Helical" evidence="7">
    <location>
        <begin position="136"/>
        <end position="152"/>
    </location>
</feature>
<keyword evidence="2" id="KW-1003">Cell membrane</keyword>
<feature type="transmembrane region" description="Helical" evidence="7">
    <location>
        <begin position="6"/>
        <end position="34"/>
    </location>
</feature>
<feature type="transmembrane region" description="Helical" evidence="7">
    <location>
        <begin position="398"/>
        <end position="416"/>
    </location>
</feature>
<dbReference type="RefSeq" id="WP_124221077.1">
    <property type="nucleotide sequence ID" value="NZ_RKRF01000008.1"/>
</dbReference>
<dbReference type="EMBL" id="RKRF01000008">
    <property type="protein sequence ID" value="RPF54244.1"/>
    <property type="molecule type" value="Genomic_DNA"/>
</dbReference>
<dbReference type="GO" id="GO:0022857">
    <property type="term" value="F:transmembrane transporter activity"/>
    <property type="evidence" value="ECO:0007669"/>
    <property type="project" value="TreeGrafter"/>
</dbReference>
<feature type="transmembrane region" description="Helical" evidence="7">
    <location>
        <begin position="315"/>
        <end position="332"/>
    </location>
</feature>
<dbReference type="Pfam" id="PF06808">
    <property type="entry name" value="DctM"/>
    <property type="match status" value="1"/>
</dbReference>
<evidence type="ECO:0000259" key="8">
    <source>
        <dbReference type="Pfam" id="PF06808"/>
    </source>
</evidence>
<feature type="transmembrane region" description="Helical" evidence="7">
    <location>
        <begin position="363"/>
        <end position="386"/>
    </location>
</feature>
<keyword evidence="3" id="KW-0997">Cell inner membrane</keyword>
<dbReference type="PIRSF" id="PIRSF006066">
    <property type="entry name" value="HI0050"/>
    <property type="match status" value="1"/>
</dbReference>
<evidence type="ECO:0000256" key="5">
    <source>
        <dbReference type="ARBA" id="ARBA00022989"/>
    </source>
</evidence>
<dbReference type="InterPro" id="IPR010656">
    <property type="entry name" value="DctM"/>
</dbReference>
<evidence type="ECO:0000256" key="6">
    <source>
        <dbReference type="ARBA" id="ARBA00023136"/>
    </source>
</evidence>
<comment type="subcellular location">
    <subcellularLocation>
        <location evidence="1">Cell inner membrane</location>
        <topology evidence="1">Multi-pass membrane protein</topology>
    </subcellularLocation>
</comment>
<reference evidence="9 10" key="1">
    <citation type="submission" date="2018-11" db="EMBL/GenBank/DDBJ databases">
        <title>Genomic Encyclopedia of Type Strains, Phase IV (KMG-IV): sequencing the most valuable type-strain genomes for metagenomic binning, comparative biology and taxonomic classification.</title>
        <authorList>
            <person name="Goeker M."/>
        </authorList>
    </citation>
    <scope>NUCLEOTIDE SEQUENCE [LARGE SCALE GENOMIC DNA]</scope>
    <source>
        <strain evidence="9 10">DSM 18090</strain>
    </source>
</reference>
<feature type="transmembrane region" description="Helical" evidence="7">
    <location>
        <begin position="211"/>
        <end position="236"/>
    </location>
</feature>
<feature type="transmembrane region" description="Helical" evidence="7">
    <location>
        <begin position="158"/>
        <end position="191"/>
    </location>
</feature>
<feature type="transmembrane region" description="Helical" evidence="7">
    <location>
        <begin position="96"/>
        <end position="115"/>
    </location>
</feature>
<feature type="transmembrane region" description="Helical" evidence="7">
    <location>
        <begin position="273"/>
        <end position="295"/>
    </location>
</feature>
<evidence type="ECO:0000256" key="2">
    <source>
        <dbReference type="ARBA" id="ARBA00022475"/>
    </source>
</evidence>
<evidence type="ECO:0000256" key="3">
    <source>
        <dbReference type="ARBA" id="ARBA00022519"/>
    </source>
</evidence>
<keyword evidence="4 7" id="KW-0812">Transmembrane</keyword>
<evidence type="ECO:0000313" key="9">
    <source>
        <dbReference type="EMBL" id="RPF54244.1"/>
    </source>
</evidence>
<evidence type="ECO:0000313" key="10">
    <source>
        <dbReference type="Proteomes" id="UP000276443"/>
    </source>
</evidence>
<dbReference type="Proteomes" id="UP000276443">
    <property type="component" value="Unassembled WGS sequence"/>
</dbReference>
<dbReference type="OrthoDB" id="9785600at2"/>
<gene>
    <name evidence="9" type="ORF">EDC24_1439</name>
</gene>
<keyword evidence="6 7" id="KW-0472">Membrane</keyword>
<keyword evidence="5 7" id="KW-1133">Transmembrane helix</keyword>
<feature type="transmembrane region" description="Helical" evidence="7">
    <location>
        <begin position="242"/>
        <end position="261"/>
    </location>
</feature>
<evidence type="ECO:0000256" key="4">
    <source>
        <dbReference type="ARBA" id="ARBA00022692"/>
    </source>
</evidence>
<sequence length="427" mass="46267">MDQVLLITIILFIITFIIRIPVAIGMILTSIFYFNAKGQDISLVADTILSNLMSTYVILVVPLFIFTAAVMNTGLVTDKIFSFANALVGRYKGGMGHVNVVASCVFSGMSGSAVADASGLGKMEIESMRRQGYDDGFSSAITAASSTIGPIFPPSIPMVIYAMLSGASVGALFIAGIIPGLLLAVALMIYIVFVARKRDYPSGPRYTFKKFVIFTFQAFPALLTPVILLIGIYSGIITPTEAGAAAALYALLVSVIVYRTMGVNQLKDVFKDTVVTTGNLGLIVGAAYCFSYIVAYEQIPAVISDFMLDFTDNKYVMLLIINIFFLIMGMFVDTMVMTLVFIPMVLPFIDALGIDPVHFGVLIVLNMMIGLSTPPFGMLLFIVSGIAKIPINKVIKEVWPMILVMLFVLGLVTYIPEISLFLPNILE</sequence>
<dbReference type="PANTHER" id="PTHR33362">
    <property type="entry name" value="SIALIC ACID TRAP TRANSPORTER PERMEASE PROTEIN SIAT-RELATED"/>
    <property type="match status" value="1"/>
</dbReference>
<dbReference type="AlphaFoldDB" id="A0A3N5B9U3"/>
<dbReference type="PANTHER" id="PTHR33362:SF3">
    <property type="entry name" value="SIALIC ACID TRAP TRANSPORTER PERMEASE PROTEIN SIAT"/>
    <property type="match status" value="1"/>
</dbReference>
<proteinExistence type="predicted"/>
<evidence type="ECO:0000256" key="1">
    <source>
        <dbReference type="ARBA" id="ARBA00004429"/>
    </source>
</evidence>
<dbReference type="GO" id="GO:0005886">
    <property type="term" value="C:plasma membrane"/>
    <property type="evidence" value="ECO:0007669"/>
    <property type="project" value="UniProtKB-SubCell"/>
</dbReference>
<feature type="domain" description="TRAP C4-dicarboxylate transport system permease DctM subunit" evidence="8">
    <location>
        <begin position="9"/>
        <end position="418"/>
    </location>
</feature>
<dbReference type="NCBIfam" id="TIGR00786">
    <property type="entry name" value="dctM"/>
    <property type="match status" value="1"/>
</dbReference>